<dbReference type="Gene3D" id="1.10.1620.20">
    <property type="entry name" value="ATP synthase, F1 complex, epsilon subunit superfamily, mitochondrial"/>
    <property type="match status" value="1"/>
</dbReference>
<dbReference type="PANTHER" id="PTHR12448:SF0">
    <property type="entry name" value="ATP SYNTHASE SUBUNIT EPSILON, MITOCHONDRIAL"/>
    <property type="match status" value="1"/>
</dbReference>
<proteinExistence type="inferred from homology"/>
<dbReference type="SUPFAM" id="SSF48690">
    <property type="entry name" value="Epsilon subunit of mitochondrial F1F0-ATP synthase"/>
    <property type="match status" value="1"/>
</dbReference>
<accession>A0A1Y1IJI9</accession>
<protein>
    <submittedName>
        <fullName evidence="2">Mitochondrial F1F0-ATP synthase subunit epsilon/ATP15</fullName>
    </submittedName>
</protein>
<dbReference type="InterPro" id="IPR036742">
    <property type="entry name" value="ATP_synth_F1_esu_sf_mt"/>
</dbReference>
<dbReference type="InterPro" id="IPR006721">
    <property type="entry name" value="ATP_synth_F1_esu_mt"/>
</dbReference>
<dbReference type="GO" id="GO:0046933">
    <property type="term" value="F:proton-transporting ATP synthase activity, rotational mechanism"/>
    <property type="evidence" value="ECO:0007669"/>
    <property type="project" value="InterPro"/>
</dbReference>
<keyword evidence="3" id="KW-1185">Reference proteome</keyword>
<comment type="similarity">
    <text evidence="1">Belongs to the eukaryotic ATPase epsilon family.</text>
</comment>
<dbReference type="GO" id="GO:0045259">
    <property type="term" value="C:proton-transporting ATP synthase complex"/>
    <property type="evidence" value="ECO:0007669"/>
    <property type="project" value="InterPro"/>
</dbReference>
<dbReference type="EMBL" id="DF237455">
    <property type="protein sequence ID" value="GAQ89281.1"/>
    <property type="molecule type" value="Genomic_DNA"/>
</dbReference>
<evidence type="ECO:0000313" key="3">
    <source>
        <dbReference type="Proteomes" id="UP000054558"/>
    </source>
</evidence>
<dbReference type="OMA" id="IKFTQWK"/>
<dbReference type="STRING" id="105231.A0A1Y1IJI9"/>
<sequence>MSTAAAAPFWRTAGFTYLRYANTCATMVRSCLKEPYKSQVAAREGYSYKLVKWDNGTQQKAVVHESEAAAH</sequence>
<evidence type="ECO:0000256" key="1">
    <source>
        <dbReference type="ARBA" id="ARBA00009502"/>
    </source>
</evidence>
<dbReference type="PANTHER" id="PTHR12448">
    <property type="entry name" value="ATP SYNTHASE EPSILON CHAIN, MITOCHONDRIAL"/>
    <property type="match status" value="1"/>
</dbReference>
<evidence type="ECO:0000313" key="2">
    <source>
        <dbReference type="EMBL" id="GAQ89281.1"/>
    </source>
</evidence>
<reference evidence="2 3" key="1">
    <citation type="journal article" date="2014" name="Nat. Commun.">
        <title>Klebsormidium flaccidum genome reveals primary factors for plant terrestrial adaptation.</title>
        <authorList>
            <person name="Hori K."/>
            <person name="Maruyama F."/>
            <person name="Fujisawa T."/>
            <person name="Togashi T."/>
            <person name="Yamamoto N."/>
            <person name="Seo M."/>
            <person name="Sato S."/>
            <person name="Yamada T."/>
            <person name="Mori H."/>
            <person name="Tajima N."/>
            <person name="Moriyama T."/>
            <person name="Ikeuchi M."/>
            <person name="Watanabe M."/>
            <person name="Wada H."/>
            <person name="Kobayashi K."/>
            <person name="Saito M."/>
            <person name="Masuda T."/>
            <person name="Sasaki-Sekimoto Y."/>
            <person name="Mashiguchi K."/>
            <person name="Awai K."/>
            <person name="Shimojima M."/>
            <person name="Masuda S."/>
            <person name="Iwai M."/>
            <person name="Nobusawa T."/>
            <person name="Narise T."/>
            <person name="Kondo S."/>
            <person name="Saito H."/>
            <person name="Sato R."/>
            <person name="Murakawa M."/>
            <person name="Ihara Y."/>
            <person name="Oshima-Yamada Y."/>
            <person name="Ohtaka K."/>
            <person name="Satoh M."/>
            <person name="Sonobe K."/>
            <person name="Ishii M."/>
            <person name="Ohtani R."/>
            <person name="Kanamori-Sato M."/>
            <person name="Honoki R."/>
            <person name="Miyazaki D."/>
            <person name="Mochizuki H."/>
            <person name="Umetsu J."/>
            <person name="Higashi K."/>
            <person name="Shibata D."/>
            <person name="Kamiya Y."/>
            <person name="Sato N."/>
            <person name="Nakamura Y."/>
            <person name="Tabata S."/>
            <person name="Ida S."/>
            <person name="Kurokawa K."/>
            <person name="Ohta H."/>
        </authorList>
    </citation>
    <scope>NUCLEOTIDE SEQUENCE [LARGE SCALE GENOMIC DNA]</scope>
    <source>
        <strain evidence="2 3">NIES-2285</strain>
    </source>
</reference>
<dbReference type="GO" id="GO:0005743">
    <property type="term" value="C:mitochondrial inner membrane"/>
    <property type="evidence" value="ECO:0007669"/>
    <property type="project" value="InterPro"/>
</dbReference>
<dbReference type="AlphaFoldDB" id="A0A1Y1IJI9"/>
<dbReference type="OrthoDB" id="269124at2759"/>
<dbReference type="Proteomes" id="UP000054558">
    <property type="component" value="Unassembled WGS sequence"/>
</dbReference>
<name>A0A1Y1IJI9_KLENI</name>
<organism evidence="2 3">
    <name type="scientific">Klebsormidium nitens</name>
    <name type="common">Green alga</name>
    <name type="synonym">Ulothrix nitens</name>
    <dbReference type="NCBI Taxonomy" id="105231"/>
    <lineage>
        <taxon>Eukaryota</taxon>
        <taxon>Viridiplantae</taxon>
        <taxon>Streptophyta</taxon>
        <taxon>Klebsormidiophyceae</taxon>
        <taxon>Klebsormidiales</taxon>
        <taxon>Klebsormidiaceae</taxon>
        <taxon>Klebsormidium</taxon>
    </lineage>
</organism>
<dbReference type="CDD" id="cd12153">
    <property type="entry name" value="F1-ATPase_epsilon"/>
    <property type="match status" value="1"/>
</dbReference>
<dbReference type="Pfam" id="PF04627">
    <property type="entry name" value="ATP-synt_Eps"/>
    <property type="match status" value="1"/>
</dbReference>
<gene>
    <name evidence="2" type="ORF">KFL_005060080</name>
</gene>